<keyword evidence="1" id="KW-0732">Signal</keyword>
<dbReference type="GO" id="GO:0006508">
    <property type="term" value="P:proteolysis"/>
    <property type="evidence" value="ECO:0007669"/>
    <property type="project" value="UniProtKB-KW"/>
</dbReference>
<organism evidence="3 4">
    <name type="scientific">Seminavis robusta</name>
    <dbReference type="NCBI Taxonomy" id="568900"/>
    <lineage>
        <taxon>Eukaryota</taxon>
        <taxon>Sar</taxon>
        <taxon>Stramenopiles</taxon>
        <taxon>Ochrophyta</taxon>
        <taxon>Bacillariophyta</taxon>
        <taxon>Bacillariophyceae</taxon>
        <taxon>Bacillariophycidae</taxon>
        <taxon>Naviculales</taxon>
        <taxon>Naviculaceae</taxon>
        <taxon>Seminavis</taxon>
    </lineage>
</organism>
<evidence type="ECO:0000313" key="3">
    <source>
        <dbReference type="EMBL" id="CAB9498589.1"/>
    </source>
</evidence>
<keyword evidence="3" id="KW-0378">Hydrolase</keyword>
<dbReference type="SUPFAM" id="SSF54736">
    <property type="entry name" value="ClpS-like"/>
    <property type="match status" value="1"/>
</dbReference>
<dbReference type="AlphaFoldDB" id="A0A9N8DF77"/>
<dbReference type="OrthoDB" id="2013930at2759"/>
<feature type="signal peptide" evidence="1">
    <location>
        <begin position="1"/>
        <end position="23"/>
    </location>
</feature>
<feature type="chain" id="PRO_5040387404" evidence="1">
    <location>
        <begin position="24"/>
        <end position="147"/>
    </location>
</feature>
<dbReference type="PANTHER" id="PTHR33473">
    <property type="entry name" value="ATP-DEPENDENT CLP PROTEASE ADAPTER PROTEIN CLPS1, CHLOROPLASTIC"/>
    <property type="match status" value="1"/>
</dbReference>
<accession>A0A9N8DF77</accession>
<proteinExistence type="predicted"/>
<keyword evidence="3" id="KW-0645">Protease</keyword>
<gene>
    <name evidence="3" type="ORF">SEMRO_41_G025180.1</name>
</gene>
<dbReference type="Gene3D" id="3.30.1390.10">
    <property type="match status" value="1"/>
</dbReference>
<dbReference type="GO" id="GO:0030163">
    <property type="term" value="P:protein catabolic process"/>
    <property type="evidence" value="ECO:0007669"/>
    <property type="project" value="InterPro"/>
</dbReference>
<dbReference type="InterPro" id="IPR003769">
    <property type="entry name" value="ClpS_core"/>
</dbReference>
<keyword evidence="4" id="KW-1185">Reference proteome</keyword>
<comment type="caution">
    <text evidence="3">The sequence shown here is derived from an EMBL/GenBank/DDBJ whole genome shotgun (WGS) entry which is preliminary data.</text>
</comment>
<reference evidence="3" key="1">
    <citation type="submission" date="2020-06" db="EMBL/GenBank/DDBJ databases">
        <authorList>
            <consortium name="Plant Systems Biology data submission"/>
        </authorList>
    </citation>
    <scope>NUCLEOTIDE SEQUENCE</scope>
    <source>
        <strain evidence="3">D6</strain>
    </source>
</reference>
<dbReference type="GO" id="GO:0008233">
    <property type="term" value="F:peptidase activity"/>
    <property type="evidence" value="ECO:0007669"/>
    <property type="project" value="UniProtKB-KW"/>
</dbReference>
<protein>
    <submittedName>
        <fullName evidence="3">Protease adapter protein ClpS</fullName>
    </submittedName>
</protein>
<dbReference type="InterPro" id="IPR022935">
    <property type="entry name" value="ClpS"/>
</dbReference>
<dbReference type="EMBL" id="CAICTM010000041">
    <property type="protein sequence ID" value="CAB9498589.1"/>
    <property type="molecule type" value="Genomic_DNA"/>
</dbReference>
<feature type="domain" description="Adaptor protein ClpS core" evidence="2">
    <location>
        <begin position="72"/>
        <end position="135"/>
    </location>
</feature>
<evidence type="ECO:0000259" key="2">
    <source>
        <dbReference type="Pfam" id="PF02617"/>
    </source>
</evidence>
<evidence type="ECO:0000256" key="1">
    <source>
        <dbReference type="SAM" id="SignalP"/>
    </source>
</evidence>
<dbReference type="Proteomes" id="UP001153069">
    <property type="component" value="Unassembled WGS sequence"/>
</dbReference>
<evidence type="ECO:0000313" key="4">
    <source>
        <dbReference type="Proteomes" id="UP001153069"/>
    </source>
</evidence>
<sequence length="147" mass="16458">MAMNSRFLLVLFALLAAVSSSFTIPSNARTITTRIHAGPAVLEPTIKEPETVEKEDLEDKTKDESKYKKGGWAVRLFNDPMNKREFVAMCLSKITGLSDGQAYQVMMQAHQNGVSVVGRYDQERAELYRDSLRDNGLSVDMIPVEDD</sequence>
<name>A0A9N8DF77_9STRA</name>
<dbReference type="InterPro" id="IPR014719">
    <property type="entry name" value="Ribosomal_bL12_C/ClpS-like"/>
</dbReference>
<dbReference type="Pfam" id="PF02617">
    <property type="entry name" value="ClpS"/>
    <property type="match status" value="1"/>
</dbReference>
<dbReference type="PANTHER" id="PTHR33473:SF17">
    <property type="entry name" value="ATP-DEPENDENT CLP PROTEASE ADAPTER PROTEIN CLPS1, CHLOROPLASTIC"/>
    <property type="match status" value="1"/>
</dbReference>